<dbReference type="SUPFAM" id="SSF81660">
    <property type="entry name" value="Metal cation-transporting ATPase, ATP-binding domain N"/>
    <property type="match status" value="1"/>
</dbReference>
<dbReference type="GO" id="GO:0006883">
    <property type="term" value="P:intracellular sodium ion homeostasis"/>
    <property type="evidence" value="ECO:0007669"/>
    <property type="project" value="TreeGrafter"/>
</dbReference>
<name>A0A9D2SUN0_9FIRM</name>
<feature type="transmembrane region" description="Helical" evidence="9">
    <location>
        <begin position="653"/>
        <end position="677"/>
    </location>
</feature>
<feature type="transmembrane region" description="Helical" evidence="9">
    <location>
        <begin position="79"/>
        <end position="98"/>
    </location>
</feature>
<evidence type="ECO:0000259" key="10">
    <source>
        <dbReference type="SMART" id="SM00831"/>
    </source>
</evidence>
<dbReference type="InterPro" id="IPR018303">
    <property type="entry name" value="ATPase_P-typ_P_site"/>
</dbReference>
<dbReference type="InterPro" id="IPR023299">
    <property type="entry name" value="ATPase_P-typ_cyto_dom_N"/>
</dbReference>
<feature type="transmembrane region" description="Helical" evidence="9">
    <location>
        <begin position="754"/>
        <end position="772"/>
    </location>
</feature>
<feature type="domain" description="Cation-transporting P-type ATPase N-terminal" evidence="10">
    <location>
        <begin position="1"/>
        <end position="75"/>
    </location>
</feature>
<dbReference type="InterPro" id="IPR023298">
    <property type="entry name" value="ATPase_P-typ_TM_dom_sf"/>
</dbReference>
<dbReference type="PRINTS" id="PR00120">
    <property type="entry name" value="HATPASE"/>
</dbReference>
<dbReference type="GO" id="GO:0030007">
    <property type="term" value="P:intracellular potassium ion homeostasis"/>
    <property type="evidence" value="ECO:0007669"/>
    <property type="project" value="TreeGrafter"/>
</dbReference>
<dbReference type="InterPro" id="IPR004014">
    <property type="entry name" value="ATPase_P-typ_cation-transptr_N"/>
</dbReference>
<organism evidence="11 12">
    <name type="scientific">Candidatus Merdibacter merdavium</name>
    <dbReference type="NCBI Taxonomy" id="2838692"/>
    <lineage>
        <taxon>Bacteria</taxon>
        <taxon>Bacillati</taxon>
        <taxon>Bacillota</taxon>
        <taxon>Erysipelotrichia</taxon>
        <taxon>Erysipelotrichales</taxon>
        <taxon>Erysipelotrichaceae</taxon>
        <taxon>Merdibacter</taxon>
    </lineage>
</organism>
<dbReference type="Pfam" id="PF00690">
    <property type="entry name" value="Cation_ATPase_N"/>
    <property type="match status" value="1"/>
</dbReference>
<dbReference type="AlphaFoldDB" id="A0A9D2SUN0"/>
<dbReference type="GO" id="GO:0036376">
    <property type="term" value="P:sodium ion export across plasma membrane"/>
    <property type="evidence" value="ECO:0007669"/>
    <property type="project" value="TreeGrafter"/>
</dbReference>
<dbReference type="InterPro" id="IPR036412">
    <property type="entry name" value="HAD-like_sf"/>
</dbReference>
<comment type="caution">
    <text evidence="11">The sequence shown here is derived from an EMBL/GenBank/DDBJ whole genome shotgun (WGS) entry which is preliminary data.</text>
</comment>
<evidence type="ECO:0000256" key="5">
    <source>
        <dbReference type="ARBA" id="ARBA00022840"/>
    </source>
</evidence>
<protein>
    <submittedName>
        <fullName evidence="11">Cation-translocating P-type ATPase</fullName>
    </submittedName>
</protein>
<dbReference type="InterPro" id="IPR006068">
    <property type="entry name" value="ATPase_P-typ_cation-transptr_C"/>
</dbReference>
<sequence>MPYRMPTYKVLELLQVDPECGVRAQEISARRAQYGANEFEREQKASVLKMLADQVRDPMIIILLAGALISAFLREFIDAGIIVAVVALNALIGVMQQYRSEKALEALKDMSSPRSRVLRDGEVRLIDSRELVVGDLVYLESGNIVPADLRLLETMAFKCEESTLTGESDSIEKDATLLYQEELNPGDQRNMAFMSTIVTSGHALGIVVRCAKDSEVGKIASMLKEHDEERTPLQERLAHLSAVLGIMALVICALMFIIGIIQGKGIFDMLLLSISLAVAAIPEGLPAVVTIVLAFGVQAMSRRNAIVRRLHAVETLGSVNVICSDKTGTLTMNQMRVAHVFCPGSSQADPHLLECAVLCNHAQLGEKAAGEPMEAALLHYARDQGISVRAMRERCPRLHEIPFDSARKRMSSVHKTPRGTCMYMKGALERVLPLCDQAMVDGRLVRMSAALRRQIQDESAACAAQAQRVLAFAWRQGNDLEKEEGMVFAGLISFIDPPRPEAAASIAAAQGAGIRVVMITGDHPLTAFAIARQLNIAQHEDQVMSGSTLDALTDEQLQHRLEDIRVFARVTPVHKVRIVEAFRSSGAVVSMSGDGVNDAPSLKKADIGIAMGKNGSDVCRQASDMILTDDRFATIVDAVSEGRHLYMNIQKAVIYLLSCNLGEIMSLFLALLCLPGAGAPLRAVQILWINLVTDAFPALALGVDPKESDVMKQPPRPRSESLFAHGRMAYTVLNGMFIGTMTLVAFRWGSQRDIAHAQTMAFMVLSMSQLFHALNLRSLERSIFRAGLFRNRWLILTFLFGISLQVIVCELPAAQLLLGTAHLDALSWVVVFGLSAAVVAINELAKLFHSAR</sequence>
<evidence type="ECO:0000256" key="1">
    <source>
        <dbReference type="ARBA" id="ARBA00004141"/>
    </source>
</evidence>
<dbReference type="Pfam" id="PF00122">
    <property type="entry name" value="E1-E2_ATPase"/>
    <property type="match status" value="1"/>
</dbReference>
<proteinExistence type="inferred from homology"/>
<dbReference type="Pfam" id="PF00689">
    <property type="entry name" value="Cation_ATPase_C"/>
    <property type="match status" value="1"/>
</dbReference>
<evidence type="ECO:0000256" key="6">
    <source>
        <dbReference type="ARBA" id="ARBA00022967"/>
    </source>
</evidence>
<comment type="subcellular location">
    <subcellularLocation>
        <location evidence="1">Membrane</location>
        <topology evidence="1">Multi-pass membrane protein</topology>
    </subcellularLocation>
</comment>
<dbReference type="FunFam" id="3.40.50.1000:FF:000028">
    <property type="entry name" value="Calcium-transporting P-type ATPase, putative"/>
    <property type="match status" value="1"/>
</dbReference>
<dbReference type="GO" id="GO:0005391">
    <property type="term" value="F:P-type sodium:potassium-exchanging transporter activity"/>
    <property type="evidence" value="ECO:0007669"/>
    <property type="project" value="TreeGrafter"/>
</dbReference>
<dbReference type="SFLD" id="SFLDS00003">
    <property type="entry name" value="Haloacid_Dehalogenase"/>
    <property type="match status" value="1"/>
</dbReference>
<dbReference type="NCBIfam" id="TIGR01494">
    <property type="entry name" value="ATPase_P-type"/>
    <property type="match status" value="3"/>
</dbReference>
<dbReference type="SFLD" id="SFLDF00027">
    <property type="entry name" value="p-type_atpase"/>
    <property type="match status" value="1"/>
</dbReference>
<evidence type="ECO:0000256" key="3">
    <source>
        <dbReference type="ARBA" id="ARBA00022692"/>
    </source>
</evidence>
<evidence type="ECO:0000256" key="2">
    <source>
        <dbReference type="ARBA" id="ARBA00005675"/>
    </source>
</evidence>
<keyword evidence="4" id="KW-0547">Nucleotide-binding</keyword>
<dbReference type="SFLD" id="SFLDG00002">
    <property type="entry name" value="C1.7:_P-type_atpase_like"/>
    <property type="match status" value="1"/>
</dbReference>
<feature type="transmembrane region" description="Helical" evidence="9">
    <location>
        <begin position="240"/>
        <end position="263"/>
    </location>
</feature>
<dbReference type="GO" id="GO:1902600">
    <property type="term" value="P:proton transmembrane transport"/>
    <property type="evidence" value="ECO:0007669"/>
    <property type="project" value="TreeGrafter"/>
</dbReference>
<dbReference type="SMART" id="SM00831">
    <property type="entry name" value="Cation_ATPase_N"/>
    <property type="match status" value="1"/>
</dbReference>
<dbReference type="InterPro" id="IPR001757">
    <property type="entry name" value="P_typ_ATPase"/>
</dbReference>
<dbReference type="PROSITE" id="PS00154">
    <property type="entry name" value="ATPASE_E1_E2"/>
    <property type="match status" value="1"/>
</dbReference>
<keyword evidence="3 9" id="KW-0812">Transmembrane</keyword>
<dbReference type="EMBL" id="DWWM01000007">
    <property type="protein sequence ID" value="HJC35832.1"/>
    <property type="molecule type" value="Genomic_DNA"/>
</dbReference>
<keyword evidence="5" id="KW-0067">ATP-binding</keyword>
<dbReference type="Pfam" id="PF13246">
    <property type="entry name" value="Cation_ATPase"/>
    <property type="match status" value="1"/>
</dbReference>
<dbReference type="Gene3D" id="1.20.1110.10">
    <property type="entry name" value="Calcium-transporting ATPase, transmembrane domain"/>
    <property type="match status" value="2"/>
</dbReference>
<accession>A0A9D2SUN0</accession>
<dbReference type="InterPro" id="IPR008250">
    <property type="entry name" value="ATPase_P-typ_transduc_dom_A_sf"/>
</dbReference>
<dbReference type="InterPro" id="IPR059000">
    <property type="entry name" value="ATPase_P-type_domA"/>
</dbReference>
<dbReference type="FunFam" id="3.40.50.1000:FF:000001">
    <property type="entry name" value="Phospholipid-transporting ATPase IC"/>
    <property type="match status" value="1"/>
</dbReference>
<feature type="transmembrane region" description="Helical" evidence="9">
    <location>
        <begin position="269"/>
        <end position="295"/>
    </location>
</feature>
<gene>
    <name evidence="11" type="ORF">H9702_01725</name>
</gene>
<evidence type="ECO:0000256" key="4">
    <source>
        <dbReference type="ARBA" id="ARBA00022741"/>
    </source>
</evidence>
<dbReference type="InterPro" id="IPR044492">
    <property type="entry name" value="P_typ_ATPase_HD_dom"/>
</dbReference>
<comment type="similarity">
    <text evidence="2">Belongs to the cation transport ATPase (P-type) (TC 3.A.3) family. Type IIA subfamily.</text>
</comment>
<feature type="transmembrane region" description="Helical" evidence="9">
    <location>
        <begin position="825"/>
        <end position="845"/>
    </location>
</feature>
<dbReference type="Gene3D" id="2.70.150.10">
    <property type="entry name" value="Calcium-transporting ATPase, cytoplasmic transduction domain A"/>
    <property type="match status" value="1"/>
</dbReference>
<keyword evidence="8 9" id="KW-0472">Membrane</keyword>
<evidence type="ECO:0000256" key="9">
    <source>
        <dbReference type="SAM" id="Phobius"/>
    </source>
</evidence>
<dbReference type="InterPro" id="IPR050510">
    <property type="entry name" value="Cation_transp_ATPase_P-type"/>
</dbReference>
<dbReference type="GO" id="GO:0016887">
    <property type="term" value="F:ATP hydrolysis activity"/>
    <property type="evidence" value="ECO:0007669"/>
    <property type="project" value="InterPro"/>
</dbReference>
<feature type="transmembrane region" description="Helical" evidence="9">
    <location>
        <begin position="55"/>
        <end position="73"/>
    </location>
</feature>
<reference evidence="11" key="1">
    <citation type="journal article" date="2021" name="PeerJ">
        <title>Extensive microbial diversity within the chicken gut microbiome revealed by metagenomics and culture.</title>
        <authorList>
            <person name="Gilroy R."/>
            <person name="Ravi A."/>
            <person name="Getino M."/>
            <person name="Pursley I."/>
            <person name="Horton D.L."/>
            <person name="Alikhan N.F."/>
            <person name="Baker D."/>
            <person name="Gharbi K."/>
            <person name="Hall N."/>
            <person name="Watson M."/>
            <person name="Adriaenssens E.M."/>
            <person name="Foster-Nyarko E."/>
            <person name="Jarju S."/>
            <person name="Secka A."/>
            <person name="Antonio M."/>
            <person name="Oren A."/>
            <person name="Chaudhuri R.R."/>
            <person name="La Ragione R."/>
            <person name="Hildebrand F."/>
            <person name="Pallen M.J."/>
        </authorList>
    </citation>
    <scope>NUCLEOTIDE SEQUENCE</scope>
    <source>
        <strain evidence="11">CHK187-11901</strain>
    </source>
</reference>
<reference evidence="11" key="2">
    <citation type="submission" date="2021-04" db="EMBL/GenBank/DDBJ databases">
        <authorList>
            <person name="Gilroy R."/>
        </authorList>
    </citation>
    <scope>NUCLEOTIDE SEQUENCE</scope>
    <source>
        <strain evidence="11">CHK187-11901</strain>
    </source>
</reference>
<dbReference type="SUPFAM" id="SSF56784">
    <property type="entry name" value="HAD-like"/>
    <property type="match status" value="1"/>
</dbReference>
<dbReference type="PANTHER" id="PTHR43294">
    <property type="entry name" value="SODIUM/POTASSIUM-TRANSPORTING ATPASE SUBUNIT ALPHA"/>
    <property type="match status" value="1"/>
</dbReference>
<dbReference type="GO" id="GO:0005524">
    <property type="term" value="F:ATP binding"/>
    <property type="evidence" value="ECO:0007669"/>
    <property type="project" value="UniProtKB-KW"/>
</dbReference>
<dbReference type="SUPFAM" id="SSF81653">
    <property type="entry name" value="Calcium ATPase, transduction domain A"/>
    <property type="match status" value="1"/>
</dbReference>
<dbReference type="InterPro" id="IPR023214">
    <property type="entry name" value="HAD_sf"/>
</dbReference>
<evidence type="ECO:0000256" key="7">
    <source>
        <dbReference type="ARBA" id="ARBA00022989"/>
    </source>
</evidence>
<evidence type="ECO:0000256" key="8">
    <source>
        <dbReference type="ARBA" id="ARBA00023136"/>
    </source>
</evidence>
<feature type="transmembrane region" description="Helical" evidence="9">
    <location>
        <begin position="728"/>
        <end position="748"/>
    </location>
</feature>
<dbReference type="Proteomes" id="UP000823896">
    <property type="component" value="Unassembled WGS sequence"/>
</dbReference>
<dbReference type="Gene3D" id="3.40.50.1000">
    <property type="entry name" value="HAD superfamily/HAD-like"/>
    <property type="match status" value="2"/>
</dbReference>
<feature type="transmembrane region" description="Helical" evidence="9">
    <location>
        <begin position="793"/>
        <end position="813"/>
    </location>
</feature>
<dbReference type="Gene3D" id="3.40.1110.10">
    <property type="entry name" value="Calcium-transporting ATPase, cytoplasmic domain N"/>
    <property type="match status" value="2"/>
</dbReference>
<dbReference type="GO" id="GO:0005886">
    <property type="term" value="C:plasma membrane"/>
    <property type="evidence" value="ECO:0007669"/>
    <property type="project" value="TreeGrafter"/>
</dbReference>
<dbReference type="PRINTS" id="PR00119">
    <property type="entry name" value="CATATPASE"/>
</dbReference>
<keyword evidence="7 9" id="KW-1133">Transmembrane helix</keyword>
<keyword evidence="6" id="KW-1278">Translocase</keyword>
<dbReference type="PANTHER" id="PTHR43294:SF20">
    <property type="entry name" value="P-TYPE ATPASE"/>
    <property type="match status" value="1"/>
</dbReference>
<feature type="transmembrane region" description="Helical" evidence="9">
    <location>
        <begin position="683"/>
        <end position="703"/>
    </location>
</feature>
<evidence type="ECO:0000313" key="11">
    <source>
        <dbReference type="EMBL" id="HJC35832.1"/>
    </source>
</evidence>
<evidence type="ECO:0000313" key="12">
    <source>
        <dbReference type="Proteomes" id="UP000823896"/>
    </source>
</evidence>
<dbReference type="SUPFAM" id="SSF81665">
    <property type="entry name" value="Calcium ATPase, transmembrane domain M"/>
    <property type="match status" value="1"/>
</dbReference>
<dbReference type="GO" id="GO:1990573">
    <property type="term" value="P:potassium ion import across plasma membrane"/>
    <property type="evidence" value="ECO:0007669"/>
    <property type="project" value="TreeGrafter"/>
</dbReference>